<dbReference type="InterPro" id="IPR011234">
    <property type="entry name" value="Fumarylacetoacetase-like_C"/>
</dbReference>
<dbReference type="GO" id="GO:0046872">
    <property type="term" value="F:metal ion binding"/>
    <property type="evidence" value="ECO:0007669"/>
    <property type="project" value="UniProtKB-KW"/>
</dbReference>
<evidence type="ECO:0000259" key="3">
    <source>
        <dbReference type="Pfam" id="PF01557"/>
    </source>
</evidence>
<dbReference type="PANTHER" id="PTHR11820:SF7">
    <property type="entry name" value="ACYLPYRUVASE FAHD1, MITOCHONDRIAL"/>
    <property type="match status" value="1"/>
</dbReference>
<dbReference type="Gene3D" id="3.90.850.10">
    <property type="entry name" value="Fumarylacetoacetase-like, C-terminal domain"/>
    <property type="match status" value="1"/>
</dbReference>
<dbReference type="SUPFAM" id="SSF56529">
    <property type="entry name" value="FAH"/>
    <property type="match status" value="1"/>
</dbReference>
<dbReference type="Proteomes" id="UP001306508">
    <property type="component" value="Unassembled WGS sequence"/>
</dbReference>
<dbReference type="EMBL" id="JAWIZZ010000040">
    <property type="protein sequence ID" value="KAK5780654.1"/>
    <property type="molecule type" value="Genomic_DNA"/>
</dbReference>
<dbReference type="PANTHER" id="PTHR11820">
    <property type="entry name" value="ACYLPYRUVASE"/>
    <property type="match status" value="1"/>
</dbReference>
<evidence type="ECO:0000313" key="5">
    <source>
        <dbReference type="Proteomes" id="UP001306508"/>
    </source>
</evidence>
<name>A0AAN7WLD3_9SACH</name>
<keyword evidence="2" id="KW-0479">Metal-binding</keyword>
<comment type="caution">
    <text evidence="4">The sequence shown here is derived from an EMBL/GenBank/DDBJ whole genome shotgun (WGS) entry which is preliminary data.</text>
</comment>
<keyword evidence="5" id="KW-1185">Reference proteome</keyword>
<dbReference type="AlphaFoldDB" id="A0AAN7WLD3"/>
<protein>
    <recommendedName>
        <fullName evidence="3">Fumarylacetoacetase-like C-terminal domain-containing protein</fullName>
    </recommendedName>
</protein>
<accession>A0AAN7WLD3</accession>
<reference evidence="5" key="1">
    <citation type="submission" date="2023-07" db="EMBL/GenBank/DDBJ databases">
        <title>A draft genome of Kazachstania heterogenica Y-27499.</title>
        <authorList>
            <person name="Donic C."/>
            <person name="Kralova J.S."/>
            <person name="Fidel L."/>
            <person name="Ben-Dor S."/>
            <person name="Jung S."/>
        </authorList>
    </citation>
    <scope>NUCLEOTIDE SEQUENCE [LARGE SCALE GENOMIC DNA]</scope>
    <source>
        <strain evidence="5">Y27499</strain>
    </source>
</reference>
<sequence>MSFRYLKSARKIACIGRNYADHVKELNNAIPKNPFFFLKPTSSIITPTKANVVKREQGTSNNTSHGLNADGTNPSPIYIPKNVDVHHEVELALIMKASVSNVNPLRFSTKDLLESIQGVALALDLTGRNVQSDAKRSGLPWSIAKGYDTFCPMSEMVSLDRLPNVNSKDFQDSFRLKCFVNGELRQDGTSNLMLNSMAKIVSTISETMSLEPNDIVLTGTPAGVGKIKPGDVIEGQLFYKNEKIVDMKFDCETKPGHYVYKSSV</sequence>
<comment type="similarity">
    <text evidence="1">Belongs to the FAH family.</text>
</comment>
<dbReference type="GO" id="GO:0005739">
    <property type="term" value="C:mitochondrion"/>
    <property type="evidence" value="ECO:0007669"/>
    <property type="project" value="TreeGrafter"/>
</dbReference>
<organism evidence="4 5">
    <name type="scientific">Arxiozyma heterogenica</name>
    <dbReference type="NCBI Taxonomy" id="278026"/>
    <lineage>
        <taxon>Eukaryota</taxon>
        <taxon>Fungi</taxon>
        <taxon>Dikarya</taxon>
        <taxon>Ascomycota</taxon>
        <taxon>Saccharomycotina</taxon>
        <taxon>Saccharomycetes</taxon>
        <taxon>Saccharomycetales</taxon>
        <taxon>Saccharomycetaceae</taxon>
        <taxon>Arxiozyma</taxon>
    </lineage>
</organism>
<dbReference type="GO" id="GO:0018773">
    <property type="term" value="F:acetylpyruvate hydrolase activity"/>
    <property type="evidence" value="ECO:0007669"/>
    <property type="project" value="TreeGrafter"/>
</dbReference>
<evidence type="ECO:0000256" key="1">
    <source>
        <dbReference type="ARBA" id="ARBA00010211"/>
    </source>
</evidence>
<evidence type="ECO:0000256" key="2">
    <source>
        <dbReference type="ARBA" id="ARBA00022723"/>
    </source>
</evidence>
<dbReference type="InterPro" id="IPR036663">
    <property type="entry name" value="Fumarylacetoacetase_C_sf"/>
</dbReference>
<proteinExistence type="inferred from homology"/>
<evidence type="ECO:0000313" key="4">
    <source>
        <dbReference type="EMBL" id="KAK5780654.1"/>
    </source>
</evidence>
<gene>
    <name evidence="4" type="ORF">RI543_001776</name>
</gene>
<feature type="domain" description="Fumarylacetoacetase-like C-terminal" evidence="3">
    <location>
        <begin position="11"/>
        <end position="237"/>
    </location>
</feature>
<dbReference type="Pfam" id="PF01557">
    <property type="entry name" value="FAA_hydrolase"/>
    <property type="match status" value="1"/>
</dbReference>